<keyword evidence="2" id="KW-1185">Reference proteome</keyword>
<protein>
    <submittedName>
        <fullName evidence="1">Uncharacterized protein</fullName>
    </submittedName>
</protein>
<dbReference type="EMBL" id="JAHRIM010090106">
    <property type="protein sequence ID" value="MEQ2276532.1"/>
    <property type="molecule type" value="Genomic_DNA"/>
</dbReference>
<sequence>MVVVLLEGECHPSFNSFSASKWFSSSFALNLAPFIFLNIFDQVPCHCCRKSITTKTDGDVQCIMSHSVLNVGQKAQFWCDLTRAHFSRTLTVYFFSPRFHEGQVHGVPSS</sequence>
<proteinExistence type="predicted"/>
<organism evidence="1 2">
    <name type="scientific">Xenotaenia resolanae</name>
    <dbReference type="NCBI Taxonomy" id="208358"/>
    <lineage>
        <taxon>Eukaryota</taxon>
        <taxon>Metazoa</taxon>
        <taxon>Chordata</taxon>
        <taxon>Craniata</taxon>
        <taxon>Vertebrata</taxon>
        <taxon>Euteleostomi</taxon>
        <taxon>Actinopterygii</taxon>
        <taxon>Neopterygii</taxon>
        <taxon>Teleostei</taxon>
        <taxon>Neoteleostei</taxon>
        <taxon>Acanthomorphata</taxon>
        <taxon>Ovalentaria</taxon>
        <taxon>Atherinomorphae</taxon>
        <taxon>Cyprinodontiformes</taxon>
        <taxon>Goodeidae</taxon>
        <taxon>Xenotaenia</taxon>
    </lineage>
</organism>
<dbReference type="Proteomes" id="UP001444071">
    <property type="component" value="Unassembled WGS sequence"/>
</dbReference>
<gene>
    <name evidence="1" type="ORF">XENORESO_008539</name>
</gene>
<comment type="caution">
    <text evidence="1">The sequence shown here is derived from an EMBL/GenBank/DDBJ whole genome shotgun (WGS) entry which is preliminary data.</text>
</comment>
<evidence type="ECO:0000313" key="1">
    <source>
        <dbReference type="EMBL" id="MEQ2276532.1"/>
    </source>
</evidence>
<name>A0ABV0X7L0_9TELE</name>
<evidence type="ECO:0000313" key="2">
    <source>
        <dbReference type="Proteomes" id="UP001444071"/>
    </source>
</evidence>
<reference evidence="1 2" key="1">
    <citation type="submission" date="2021-06" db="EMBL/GenBank/DDBJ databases">
        <authorList>
            <person name="Palmer J.M."/>
        </authorList>
    </citation>
    <scope>NUCLEOTIDE SEQUENCE [LARGE SCALE GENOMIC DNA]</scope>
    <source>
        <strain evidence="1 2">XR_2019</strain>
        <tissue evidence="1">Muscle</tissue>
    </source>
</reference>
<accession>A0ABV0X7L0</accession>